<dbReference type="PANTHER" id="PTHR19422">
    <property type="entry name" value="GAG RETROVIRAL POLYPROTEIN"/>
    <property type="match status" value="1"/>
</dbReference>
<dbReference type="Proteomes" id="UP000519115">
    <property type="component" value="Unassembled WGS sequence"/>
</dbReference>
<evidence type="ECO:0000259" key="4">
    <source>
        <dbReference type="PROSITE" id="PS50175"/>
    </source>
</evidence>
<accession>A0A7L0BML6</accession>
<evidence type="ECO:0000256" key="3">
    <source>
        <dbReference type="ARBA" id="ARBA00022801"/>
    </source>
</evidence>
<proteinExistence type="predicted"/>
<feature type="non-terminal residue" evidence="5">
    <location>
        <position position="1"/>
    </location>
</feature>
<keyword evidence="2" id="KW-0064">Aspartyl protease</keyword>
<dbReference type="InterPro" id="IPR029054">
    <property type="entry name" value="dUTPase-like"/>
</dbReference>
<dbReference type="PROSITE" id="PS00141">
    <property type="entry name" value="ASP_PROTEASE"/>
    <property type="match status" value="1"/>
</dbReference>
<sequence length="155" mass="16307">ASSARVDLATSAETIISDTSVALIPTGTCGPLGHGMAALLIRRSSTTLRGLFVLPGIIDADYEGEIKIMAWTPVPLCTIPAGSKIAQLVYFSPQTPNASQVVRGTGCFGSTRMPEIYWTQQLTMSRLQLCTLQAGGTRLAIRGIIDSGADVTVIP</sequence>
<protein>
    <submittedName>
        <fullName evidence="5">POK9 protein</fullName>
    </submittedName>
</protein>
<keyword evidence="3" id="KW-0378">Hydrolase</keyword>
<dbReference type="EMBL" id="VXAF01000149">
    <property type="protein sequence ID" value="NXJ48652.1"/>
    <property type="molecule type" value="Genomic_DNA"/>
</dbReference>
<evidence type="ECO:0000256" key="2">
    <source>
        <dbReference type="ARBA" id="ARBA00022750"/>
    </source>
</evidence>
<evidence type="ECO:0000313" key="5">
    <source>
        <dbReference type="EMBL" id="NXJ48652.1"/>
    </source>
</evidence>
<name>A0A7L0BML6_9AVES</name>
<dbReference type="InterPro" id="IPR001969">
    <property type="entry name" value="Aspartic_peptidase_AS"/>
</dbReference>
<feature type="non-terminal residue" evidence="5">
    <location>
        <position position="155"/>
    </location>
</feature>
<evidence type="ECO:0000256" key="1">
    <source>
        <dbReference type="ARBA" id="ARBA00022670"/>
    </source>
</evidence>
<dbReference type="Gene3D" id="2.70.40.10">
    <property type="match status" value="1"/>
</dbReference>
<dbReference type="InterPro" id="IPR036157">
    <property type="entry name" value="dUTPase-like_sf"/>
</dbReference>
<dbReference type="CDD" id="cd07557">
    <property type="entry name" value="trimeric_dUTPase"/>
    <property type="match status" value="1"/>
</dbReference>
<dbReference type="InterPro" id="IPR033704">
    <property type="entry name" value="dUTPase_trimeric"/>
</dbReference>
<reference evidence="5 6" key="1">
    <citation type="submission" date="2019-09" db="EMBL/GenBank/DDBJ databases">
        <title>Bird 10,000 Genomes (B10K) Project - Family phase.</title>
        <authorList>
            <person name="Zhang G."/>
        </authorList>
    </citation>
    <scope>NUCLEOTIDE SEQUENCE [LARGE SCALE GENOMIC DNA]</scope>
    <source>
        <strain evidence="5">B10K-DU-007-42</strain>
        <tissue evidence="5">Muscle</tissue>
    </source>
</reference>
<feature type="domain" description="Peptidase A2" evidence="4">
    <location>
        <begin position="141"/>
        <end position="155"/>
    </location>
</feature>
<dbReference type="InterPro" id="IPR001995">
    <property type="entry name" value="Peptidase_A2_cat"/>
</dbReference>
<organism evidence="5 6">
    <name type="scientific">Spizaetus tyrannus</name>
    <name type="common">black hawk-eagle</name>
    <dbReference type="NCBI Taxonomy" id="252798"/>
    <lineage>
        <taxon>Eukaryota</taxon>
        <taxon>Metazoa</taxon>
        <taxon>Chordata</taxon>
        <taxon>Craniata</taxon>
        <taxon>Vertebrata</taxon>
        <taxon>Euteleostomi</taxon>
        <taxon>Archelosauria</taxon>
        <taxon>Archosauria</taxon>
        <taxon>Dinosauria</taxon>
        <taxon>Saurischia</taxon>
        <taxon>Theropoda</taxon>
        <taxon>Coelurosauria</taxon>
        <taxon>Aves</taxon>
        <taxon>Neognathae</taxon>
        <taxon>Neoaves</taxon>
        <taxon>Telluraves</taxon>
        <taxon>Accipitrimorphae</taxon>
        <taxon>Accipitriformes</taxon>
        <taxon>Accipitridae</taxon>
        <taxon>Accipitrinae</taxon>
        <taxon>Spizaetus</taxon>
    </lineage>
</organism>
<dbReference type="InterPro" id="IPR051592">
    <property type="entry name" value="HERV-K_Pro_peptidase_A2"/>
</dbReference>
<dbReference type="SUPFAM" id="SSF51283">
    <property type="entry name" value="dUTPase-like"/>
    <property type="match status" value="1"/>
</dbReference>
<dbReference type="PANTHER" id="PTHR19422:SF123">
    <property type="entry name" value="RT1 CLASS I, LOCUS CE15"/>
    <property type="match status" value="1"/>
</dbReference>
<gene>
    <name evidence="5" type="primary">Ervk9_0</name>
    <name evidence="5" type="ORF">SPITYR_R01987</name>
</gene>
<keyword evidence="6" id="KW-1185">Reference proteome</keyword>
<dbReference type="GO" id="GO:0006508">
    <property type="term" value="P:proteolysis"/>
    <property type="evidence" value="ECO:0007669"/>
    <property type="project" value="UniProtKB-KW"/>
</dbReference>
<dbReference type="AlphaFoldDB" id="A0A7L0BML6"/>
<dbReference type="Pfam" id="PF00692">
    <property type="entry name" value="dUTPase"/>
    <property type="match status" value="1"/>
</dbReference>
<dbReference type="GO" id="GO:0004190">
    <property type="term" value="F:aspartic-type endopeptidase activity"/>
    <property type="evidence" value="ECO:0007669"/>
    <property type="project" value="UniProtKB-KW"/>
</dbReference>
<keyword evidence="1" id="KW-0645">Protease</keyword>
<evidence type="ECO:0000313" key="6">
    <source>
        <dbReference type="Proteomes" id="UP000519115"/>
    </source>
</evidence>
<comment type="caution">
    <text evidence="5">The sequence shown here is derived from an EMBL/GenBank/DDBJ whole genome shotgun (WGS) entry which is preliminary data.</text>
</comment>
<dbReference type="PROSITE" id="PS50175">
    <property type="entry name" value="ASP_PROT_RETROV"/>
    <property type="match status" value="1"/>
</dbReference>